<feature type="domain" description="UspA" evidence="3">
    <location>
        <begin position="44"/>
        <end position="195"/>
    </location>
</feature>
<dbReference type="OMA" id="KHCHRPV"/>
<evidence type="ECO:0000259" key="3">
    <source>
        <dbReference type="Pfam" id="PF00582"/>
    </source>
</evidence>
<accession>A0A2W5D1D7</accession>
<reference evidence="4 5" key="1">
    <citation type="submission" date="2017-11" db="EMBL/GenBank/DDBJ databases">
        <title>Infants hospitalized years apart are colonized by the same room-sourced microbial strains.</title>
        <authorList>
            <person name="Brooks B."/>
            <person name="Olm M.R."/>
            <person name="Firek B.A."/>
            <person name="Baker R."/>
            <person name="Thomas B.C."/>
            <person name="Morowitz M.J."/>
            <person name="Banfield J.F."/>
        </authorList>
    </citation>
    <scope>NUCLEOTIDE SEQUENCE [LARGE SCALE GENOMIC DNA]</scope>
    <source>
        <strain evidence="4">S2_012_000_R3_87</strain>
    </source>
</reference>
<comment type="caution">
    <text evidence="4">The sequence shown here is derived from an EMBL/GenBank/DDBJ whole genome shotgun (WGS) entry which is preliminary data.</text>
</comment>
<evidence type="ECO:0000313" key="4">
    <source>
        <dbReference type="EMBL" id="PZO99898.1"/>
    </source>
</evidence>
<dbReference type="InterPro" id="IPR006015">
    <property type="entry name" value="Universal_stress_UspA"/>
</dbReference>
<evidence type="ECO:0000256" key="2">
    <source>
        <dbReference type="SAM" id="MobiDB-lite"/>
    </source>
</evidence>
<comment type="similarity">
    <text evidence="1">Belongs to the universal stress protein A family.</text>
</comment>
<dbReference type="EMBL" id="QFNY01000164">
    <property type="protein sequence ID" value="PZO99898.1"/>
    <property type="molecule type" value="Genomic_DNA"/>
</dbReference>
<gene>
    <name evidence="4" type="ORF">DI609_07400</name>
</gene>
<proteinExistence type="inferred from homology"/>
<dbReference type="Pfam" id="PF00582">
    <property type="entry name" value="Usp"/>
    <property type="match status" value="1"/>
</dbReference>
<dbReference type="RefSeq" id="WP_012359453.1">
    <property type="nucleotide sequence ID" value="NZ_CP066064.1"/>
</dbReference>
<organism evidence="4 5">
    <name type="scientific">Corynebacterium urealyticum</name>
    <dbReference type="NCBI Taxonomy" id="43771"/>
    <lineage>
        <taxon>Bacteria</taxon>
        <taxon>Bacillati</taxon>
        <taxon>Actinomycetota</taxon>
        <taxon>Actinomycetes</taxon>
        <taxon>Mycobacteriales</taxon>
        <taxon>Corynebacteriaceae</taxon>
        <taxon>Corynebacterium</taxon>
    </lineage>
</organism>
<feature type="compositionally biased region" description="Basic residues" evidence="2">
    <location>
        <begin position="1"/>
        <end position="11"/>
    </location>
</feature>
<dbReference type="GeneID" id="60604987"/>
<dbReference type="Gene3D" id="3.40.50.12370">
    <property type="match status" value="1"/>
</dbReference>
<dbReference type="CDD" id="cd00293">
    <property type="entry name" value="USP-like"/>
    <property type="match status" value="1"/>
</dbReference>
<evidence type="ECO:0000313" key="5">
    <source>
        <dbReference type="Proteomes" id="UP000249451"/>
    </source>
</evidence>
<dbReference type="InterPro" id="IPR006016">
    <property type="entry name" value="UspA"/>
</dbReference>
<sequence length="200" mass="21315">MKPANPKRGRHTVTDPAQTAQDASAPAPQPEAQEGSTGSLKGDTVLIAYDGGEQAKAAIEYAGRFLSANNAYILTVWEPIHRQAARAAGMSGMMQHDWSVDSPEENENEDPAYTEAVATCREGVEFARKNGFATEPFLVESETAIWSAIVDAAEELDVDIIVTGSRALSGWKSILQSSVSDSIVKNAGRPVLIVPAAEDD</sequence>
<name>A0A2W5D1D7_9CORY</name>
<dbReference type="PANTHER" id="PTHR46268">
    <property type="entry name" value="STRESS RESPONSE PROTEIN NHAX"/>
    <property type="match status" value="1"/>
</dbReference>
<dbReference type="PRINTS" id="PR01438">
    <property type="entry name" value="UNVRSLSTRESS"/>
</dbReference>
<dbReference type="SUPFAM" id="SSF52402">
    <property type="entry name" value="Adenine nucleotide alpha hydrolases-like"/>
    <property type="match status" value="1"/>
</dbReference>
<evidence type="ECO:0000256" key="1">
    <source>
        <dbReference type="ARBA" id="ARBA00008791"/>
    </source>
</evidence>
<protein>
    <submittedName>
        <fullName evidence="4">Universal stress protein</fullName>
    </submittedName>
</protein>
<dbReference type="AlphaFoldDB" id="A0A2W5D1D7"/>
<dbReference type="Proteomes" id="UP000249451">
    <property type="component" value="Unassembled WGS sequence"/>
</dbReference>
<feature type="region of interest" description="Disordered" evidence="2">
    <location>
        <begin position="1"/>
        <end position="39"/>
    </location>
</feature>
<dbReference type="PANTHER" id="PTHR46268:SF6">
    <property type="entry name" value="UNIVERSAL STRESS PROTEIN UP12"/>
    <property type="match status" value="1"/>
</dbReference>
<feature type="compositionally biased region" description="Low complexity" evidence="2">
    <location>
        <begin position="14"/>
        <end position="34"/>
    </location>
</feature>